<evidence type="ECO:0000256" key="1">
    <source>
        <dbReference type="SAM" id="MobiDB-lite"/>
    </source>
</evidence>
<dbReference type="EMBL" id="JAUESC010000382">
    <property type="protein sequence ID" value="KAK0587931.1"/>
    <property type="molecule type" value="Genomic_DNA"/>
</dbReference>
<evidence type="ECO:0000313" key="3">
    <source>
        <dbReference type="Proteomes" id="UP001168877"/>
    </source>
</evidence>
<reference evidence="2" key="2">
    <citation type="submission" date="2023-06" db="EMBL/GenBank/DDBJ databases">
        <authorList>
            <person name="Swenson N.G."/>
            <person name="Wegrzyn J.L."/>
            <person name="Mcevoy S.L."/>
        </authorList>
    </citation>
    <scope>NUCLEOTIDE SEQUENCE</scope>
    <source>
        <strain evidence="2">NS2018</strain>
        <tissue evidence="2">Leaf</tissue>
    </source>
</reference>
<evidence type="ECO:0000313" key="2">
    <source>
        <dbReference type="EMBL" id="KAK0587931.1"/>
    </source>
</evidence>
<proteinExistence type="predicted"/>
<feature type="compositionally biased region" description="Basic and acidic residues" evidence="1">
    <location>
        <begin position="70"/>
        <end position="88"/>
    </location>
</feature>
<feature type="region of interest" description="Disordered" evidence="1">
    <location>
        <begin position="51"/>
        <end position="88"/>
    </location>
</feature>
<dbReference type="AlphaFoldDB" id="A0AA39S8X1"/>
<keyword evidence="3" id="KW-1185">Reference proteome</keyword>
<protein>
    <submittedName>
        <fullName evidence="2">Uncharacterized protein</fullName>
    </submittedName>
</protein>
<gene>
    <name evidence="2" type="ORF">LWI29_031405</name>
</gene>
<accession>A0AA39S8X1</accession>
<organism evidence="2 3">
    <name type="scientific">Acer saccharum</name>
    <name type="common">Sugar maple</name>
    <dbReference type="NCBI Taxonomy" id="4024"/>
    <lineage>
        <taxon>Eukaryota</taxon>
        <taxon>Viridiplantae</taxon>
        <taxon>Streptophyta</taxon>
        <taxon>Embryophyta</taxon>
        <taxon>Tracheophyta</taxon>
        <taxon>Spermatophyta</taxon>
        <taxon>Magnoliopsida</taxon>
        <taxon>eudicotyledons</taxon>
        <taxon>Gunneridae</taxon>
        <taxon>Pentapetalae</taxon>
        <taxon>rosids</taxon>
        <taxon>malvids</taxon>
        <taxon>Sapindales</taxon>
        <taxon>Sapindaceae</taxon>
        <taxon>Hippocastanoideae</taxon>
        <taxon>Acereae</taxon>
        <taxon>Acer</taxon>
    </lineage>
</organism>
<reference evidence="2" key="1">
    <citation type="journal article" date="2022" name="Plant J.">
        <title>Strategies of tolerance reflected in two North American maple genomes.</title>
        <authorList>
            <person name="McEvoy S.L."/>
            <person name="Sezen U.U."/>
            <person name="Trouern-Trend A."/>
            <person name="McMahon S.M."/>
            <person name="Schaberg P.G."/>
            <person name="Yang J."/>
            <person name="Wegrzyn J.L."/>
            <person name="Swenson N.G."/>
        </authorList>
    </citation>
    <scope>NUCLEOTIDE SEQUENCE</scope>
    <source>
        <strain evidence="2">NS2018</strain>
    </source>
</reference>
<sequence>MRSPDDPPSRKKLFNDTDFQTHKDRDNEFLFEQVVKSDVQADAASNYMVMEESDGQAKVVAKSDGLTSKSDVDKHSSDPRADAPADSKMVEDVDNQTILDENELKEINDCVQLCIEEMVQKEKPSTKNGDLGLGGSGFNLVVVFDLDWRWMVVWLWANDDDDDGDGRYGVMVVGLSGRLGRWV</sequence>
<comment type="caution">
    <text evidence="2">The sequence shown here is derived from an EMBL/GenBank/DDBJ whole genome shotgun (WGS) entry which is preliminary data.</text>
</comment>
<name>A0AA39S8X1_ACESA</name>
<dbReference type="Proteomes" id="UP001168877">
    <property type="component" value="Unassembled WGS sequence"/>
</dbReference>